<feature type="compositionally biased region" description="Low complexity" evidence="1">
    <location>
        <begin position="7"/>
        <end position="21"/>
    </location>
</feature>
<keyword evidence="2" id="KW-0472">Membrane</keyword>
<dbReference type="Proteomes" id="UP000473470">
    <property type="component" value="Unassembled WGS sequence"/>
</dbReference>
<dbReference type="EMBL" id="VZOK01000021">
    <property type="protein sequence ID" value="KAB0637335.1"/>
    <property type="molecule type" value="Genomic_DNA"/>
</dbReference>
<dbReference type="Pfam" id="PF04120">
    <property type="entry name" value="Iron_permease"/>
    <property type="match status" value="1"/>
</dbReference>
<feature type="region of interest" description="Disordered" evidence="1">
    <location>
        <begin position="1"/>
        <end position="23"/>
    </location>
</feature>
<protein>
    <submittedName>
        <fullName evidence="3">Low affinity iron permease family protein</fullName>
    </submittedName>
</protein>
<dbReference type="RefSeq" id="WP_059880479.1">
    <property type="nucleotide sequence ID" value="NZ_CABVPM010000097.1"/>
</dbReference>
<feature type="region of interest" description="Disordered" evidence="1">
    <location>
        <begin position="146"/>
        <end position="172"/>
    </location>
</feature>
<dbReference type="InterPro" id="IPR007251">
    <property type="entry name" value="Iron_permease_Fet4"/>
</dbReference>
<comment type="caution">
    <text evidence="3">The sequence shown here is derived from an EMBL/GenBank/DDBJ whole genome shotgun (WGS) entry which is preliminary data.</text>
</comment>
<keyword evidence="2" id="KW-0812">Transmembrane</keyword>
<accession>A0A6L3MW10</accession>
<reference evidence="3 4" key="1">
    <citation type="submission" date="2019-09" db="EMBL/GenBank/DDBJ databases">
        <title>Draft genome sequences of 48 bacterial type strains from the CCUG.</title>
        <authorList>
            <person name="Tunovic T."/>
            <person name="Pineiro-Iglesias B."/>
            <person name="Unosson C."/>
            <person name="Inganas E."/>
            <person name="Ohlen M."/>
            <person name="Cardew S."/>
            <person name="Jensie-Markopoulos S."/>
            <person name="Salva-Serra F."/>
            <person name="Jaen-Luchoro D."/>
            <person name="Karlsson R."/>
            <person name="Svensson-Stadler L."/>
            <person name="Chun J."/>
            <person name="Moore E."/>
        </authorList>
    </citation>
    <scope>NUCLEOTIDE SEQUENCE [LARGE SCALE GENOMIC DNA]</scope>
    <source>
        <strain evidence="3 4">CCUG 65686</strain>
    </source>
</reference>
<evidence type="ECO:0000256" key="1">
    <source>
        <dbReference type="SAM" id="MobiDB-lite"/>
    </source>
</evidence>
<gene>
    <name evidence="3" type="ORF">F7R25_16395</name>
</gene>
<evidence type="ECO:0000313" key="4">
    <source>
        <dbReference type="Proteomes" id="UP000473470"/>
    </source>
</evidence>
<dbReference type="AlphaFoldDB" id="A0A6L3MW10"/>
<proteinExistence type="predicted"/>
<feature type="transmembrane region" description="Helical" evidence="2">
    <location>
        <begin position="45"/>
        <end position="64"/>
    </location>
</feature>
<keyword evidence="2" id="KW-1133">Transmembrane helix</keyword>
<dbReference type="GO" id="GO:0055085">
    <property type="term" value="P:transmembrane transport"/>
    <property type="evidence" value="ECO:0007669"/>
    <property type="project" value="InterPro"/>
</dbReference>
<feature type="transmembrane region" description="Helical" evidence="2">
    <location>
        <begin position="70"/>
        <end position="89"/>
    </location>
</feature>
<evidence type="ECO:0000313" key="3">
    <source>
        <dbReference type="EMBL" id="KAB0637335.1"/>
    </source>
</evidence>
<name>A0A6L3MW10_9BURK</name>
<evidence type="ECO:0000256" key="2">
    <source>
        <dbReference type="SAM" id="Phobius"/>
    </source>
</evidence>
<organism evidence="3 4">
    <name type="scientific">Burkholderia stagnalis</name>
    <dbReference type="NCBI Taxonomy" id="1503054"/>
    <lineage>
        <taxon>Bacteria</taxon>
        <taxon>Pseudomonadati</taxon>
        <taxon>Pseudomonadota</taxon>
        <taxon>Betaproteobacteria</taxon>
        <taxon>Burkholderiales</taxon>
        <taxon>Burkholderiaceae</taxon>
        <taxon>Burkholderia</taxon>
        <taxon>Burkholderia cepacia complex</taxon>
    </lineage>
</organism>
<sequence>MRESNDPAGTASPAGTTPAPSYSHPVTRAFERFAARVTKWAGSPVAFGSAVAVTAVWLATGPLFHYSDAWQLVINTGTTIITFLMVFLLQRNQNRDSVALHLKLDELVAATRSASDQIIGIEDASEEELRRLAKAYLDLAHRAAANCADPDGRPARGYADTDTDADTPERPA</sequence>